<name>A0A9W4SRD8_9GLOM</name>
<reference evidence="10" key="1">
    <citation type="submission" date="2022-08" db="EMBL/GenBank/DDBJ databases">
        <authorList>
            <person name="Kallberg Y."/>
            <person name="Tangrot J."/>
            <person name="Rosling A."/>
        </authorList>
    </citation>
    <scope>NUCLEOTIDE SEQUENCE</scope>
    <source>
        <strain evidence="10">Wild A</strain>
    </source>
</reference>
<dbReference type="Pfam" id="PF01328">
    <property type="entry name" value="Peroxidase_2"/>
    <property type="match status" value="1"/>
</dbReference>
<proteinExistence type="inferred from homology"/>
<keyword evidence="11" id="KW-1185">Reference proteome</keyword>
<comment type="cofactor">
    <cofactor evidence="1">
        <name>heme b</name>
        <dbReference type="ChEBI" id="CHEBI:60344"/>
    </cofactor>
</comment>
<gene>
    <name evidence="10" type="ORF">FWILDA_LOCUS8694</name>
</gene>
<evidence type="ECO:0000256" key="4">
    <source>
        <dbReference type="ARBA" id="ARBA00022723"/>
    </source>
</evidence>
<dbReference type="GO" id="GO:0046872">
    <property type="term" value="F:metal ion binding"/>
    <property type="evidence" value="ECO:0007669"/>
    <property type="project" value="UniProtKB-KW"/>
</dbReference>
<keyword evidence="3" id="KW-0349">Heme</keyword>
<keyword evidence="8" id="KW-0812">Transmembrane</keyword>
<dbReference type="SUPFAM" id="SSF47571">
    <property type="entry name" value="Cloroperoxidase"/>
    <property type="match status" value="1"/>
</dbReference>
<dbReference type="PANTHER" id="PTHR33577">
    <property type="entry name" value="STERIGMATOCYSTIN BIOSYNTHESIS PEROXIDASE STCC-RELATED"/>
    <property type="match status" value="1"/>
</dbReference>
<dbReference type="InterPro" id="IPR000028">
    <property type="entry name" value="Chloroperoxidase"/>
</dbReference>
<evidence type="ECO:0000313" key="11">
    <source>
        <dbReference type="Proteomes" id="UP001153678"/>
    </source>
</evidence>
<evidence type="ECO:0000256" key="5">
    <source>
        <dbReference type="ARBA" id="ARBA00023002"/>
    </source>
</evidence>
<evidence type="ECO:0000313" key="10">
    <source>
        <dbReference type="EMBL" id="CAI2178655.1"/>
    </source>
</evidence>
<comment type="similarity">
    <text evidence="7">Belongs to the chloroperoxidase family.</text>
</comment>
<protein>
    <submittedName>
        <fullName evidence="10">18895_t:CDS:1</fullName>
    </submittedName>
</protein>
<evidence type="ECO:0000256" key="6">
    <source>
        <dbReference type="ARBA" id="ARBA00023004"/>
    </source>
</evidence>
<dbReference type="Gene3D" id="1.10.489.10">
    <property type="entry name" value="Chloroperoxidase-like"/>
    <property type="match status" value="1"/>
</dbReference>
<evidence type="ECO:0000256" key="2">
    <source>
        <dbReference type="ARBA" id="ARBA00022559"/>
    </source>
</evidence>
<feature type="domain" description="Heme haloperoxidase family profile" evidence="9">
    <location>
        <begin position="2"/>
        <end position="206"/>
    </location>
</feature>
<keyword evidence="6" id="KW-0408">Iron</keyword>
<dbReference type="EMBL" id="CAMKVN010001897">
    <property type="protein sequence ID" value="CAI2178655.1"/>
    <property type="molecule type" value="Genomic_DNA"/>
</dbReference>
<evidence type="ECO:0000256" key="8">
    <source>
        <dbReference type="SAM" id="Phobius"/>
    </source>
</evidence>
<keyword evidence="8" id="KW-1133">Transmembrane helix</keyword>
<evidence type="ECO:0000256" key="7">
    <source>
        <dbReference type="ARBA" id="ARBA00025795"/>
    </source>
</evidence>
<organism evidence="10 11">
    <name type="scientific">Funneliformis geosporum</name>
    <dbReference type="NCBI Taxonomy" id="1117311"/>
    <lineage>
        <taxon>Eukaryota</taxon>
        <taxon>Fungi</taxon>
        <taxon>Fungi incertae sedis</taxon>
        <taxon>Mucoromycota</taxon>
        <taxon>Glomeromycotina</taxon>
        <taxon>Glomeromycetes</taxon>
        <taxon>Glomerales</taxon>
        <taxon>Glomeraceae</taxon>
        <taxon>Funneliformis</taxon>
    </lineage>
</organism>
<keyword evidence="4" id="KW-0479">Metal-binding</keyword>
<dbReference type="Proteomes" id="UP001153678">
    <property type="component" value="Unassembled WGS sequence"/>
</dbReference>
<comment type="caution">
    <text evidence="10">The sequence shown here is derived from an EMBL/GenBank/DDBJ whole genome shotgun (WGS) entry which is preliminary data.</text>
</comment>
<dbReference type="GO" id="GO:0004601">
    <property type="term" value="F:peroxidase activity"/>
    <property type="evidence" value="ECO:0007669"/>
    <property type="project" value="UniProtKB-KW"/>
</dbReference>
<accession>A0A9W4SRD8</accession>
<dbReference type="AlphaFoldDB" id="A0A9W4SRD8"/>
<sequence>MSPPEYMPPGENDVRSPCPAINALANHGILPRSGKDFTMSRLIDALRKGFNLGTALATWLAFWAFLFYGKFFRTMSLSDLHVHGILEHDASLSRQDDAIGDHIKVDKDLVDLILSQKIDGKINTESLAKLSKIRQADSKERNKDFNFGWKQKTLAFGEYSLFLHTIGGATNKEVDAKVVEILFKEERIPDDWKMPETPVELFKVLRYQKDIEKKYEELNHE</sequence>
<evidence type="ECO:0000256" key="3">
    <source>
        <dbReference type="ARBA" id="ARBA00022617"/>
    </source>
</evidence>
<dbReference type="InterPro" id="IPR036851">
    <property type="entry name" value="Chloroperoxidase-like_sf"/>
</dbReference>
<dbReference type="OrthoDB" id="407298at2759"/>
<keyword evidence="8" id="KW-0472">Membrane</keyword>
<evidence type="ECO:0000259" key="9">
    <source>
        <dbReference type="PROSITE" id="PS51405"/>
    </source>
</evidence>
<dbReference type="PROSITE" id="PS51405">
    <property type="entry name" value="HEME_HALOPEROXIDASE"/>
    <property type="match status" value="1"/>
</dbReference>
<keyword evidence="2" id="KW-0575">Peroxidase</keyword>
<keyword evidence="5" id="KW-0560">Oxidoreductase</keyword>
<feature type="transmembrane region" description="Helical" evidence="8">
    <location>
        <begin position="49"/>
        <end position="68"/>
    </location>
</feature>
<evidence type="ECO:0000256" key="1">
    <source>
        <dbReference type="ARBA" id="ARBA00001970"/>
    </source>
</evidence>
<dbReference type="PANTHER" id="PTHR33577:SF9">
    <property type="entry name" value="PEROXIDASE STCC"/>
    <property type="match status" value="1"/>
</dbReference>